<dbReference type="Pfam" id="PF04542">
    <property type="entry name" value="Sigma70_r2"/>
    <property type="match status" value="1"/>
</dbReference>
<evidence type="ECO:0000256" key="4">
    <source>
        <dbReference type="ARBA" id="ARBA00023125"/>
    </source>
</evidence>
<dbReference type="NCBIfam" id="TIGR02937">
    <property type="entry name" value="sigma70-ECF"/>
    <property type="match status" value="1"/>
</dbReference>
<evidence type="ECO:0000259" key="7">
    <source>
        <dbReference type="Pfam" id="PF04542"/>
    </source>
</evidence>
<dbReference type="InterPro" id="IPR013324">
    <property type="entry name" value="RNA_pol_sigma_r3/r4-like"/>
</dbReference>
<reference evidence="9 10" key="1">
    <citation type="submission" date="2023-10" db="EMBL/GenBank/DDBJ databases">
        <title>Virgibacillus soli CC-YMP-6 genome.</title>
        <authorList>
            <person name="Miliotis G."/>
            <person name="Sengupta P."/>
            <person name="Hameed A."/>
            <person name="Chuvochina M."/>
            <person name="Mcdonagh F."/>
            <person name="Simpson A.C."/>
            <person name="Singh N.K."/>
            <person name="Rekha P.D."/>
            <person name="Raman K."/>
            <person name="Hugenholtz P."/>
            <person name="Venkateswaran K."/>
        </authorList>
    </citation>
    <scope>NUCLEOTIDE SEQUENCE [LARGE SCALE GENOMIC DNA]</scope>
    <source>
        <strain evidence="9 10">CC-YMP-6</strain>
    </source>
</reference>
<keyword evidence="4 6" id="KW-0238">DNA-binding</keyword>
<dbReference type="PROSITE" id="PS01063">
    <property type="entry name" value="SIGMA70_ECF"/>
    <property type="match status" value="1"/>
</dbReference>
<dbReference type="Gene3D" id="1.10.1740.10">
    <property type="match status" value="1"/>
</dbReference>
<dbReference type="PANTHER" id="PTHR43133:SF60">
    <property type="entry name" value="RNA POLYMERASE SIGMA FACTOR SIGV"/>
    <property type="match status" value="1"/>
</dbReference>
<evidence type="ECO:0000313" key="9">
    <source>
        <dbReference type="EMBL" id="MDY0409634.1"/>
    </source>
</evidence>
<protein>
    <recommendedName>
        <fullName evidence="6">RNA polymerase sigma factor</fullName>
    </recommendedName>
</protein>
<dbReference type="Pfam" id="PF08281">
    <property type="entry name" value="Sigma70_r4_2"/>
    <property type="match status" value="1"/>
</dbReference>
<dbReference type="CDD" id="cd06171">
    <property type="entry name" value="Sigma70_r4"/>
    <property type="match status" value="1"/>
</dbReference>
<evidence type="ECO:0000259" key="8">
    <source>
        <dbReference type="Pfam" id="PF08281"/>
    </source>
</evidence>
<keyword evidence="3 6" id="KW-0731">Sigma factor</keyword>
<dbReference type="InterPro" id="IPR014284">
    <property type="entry name" value="RNA_pol_sigma-70_dom"/>
</dbReference>
<dbReference type="InterPro" id="IPR000838">
    <property type="entry name" value="RNA_pol_sigma70_ECF_CS"/>
</dbReference>
<evidence type="ECO:0000256" key="5">
    <source>
        <dbReference type="ARBA" id="ARBA00023163"/>
    </source>
</evidence>
<dbReference type="InterPro" id="IPR036388">
    <property type="entry name" value="WH-like_DNA-bd_sf"/>
</dbReference>
<gene>
    <name evidence="9" type="ORF">RWD45_14990</name>
</gene>
<dbReference type="SUPFAM" id="SSF88659">
    <property type="entry name" value="Sigma3 and sigma4 domains of RNA polymerase sigma factors"/>
    <property type="match status" value="1"/>
</dbReference>
<dbReference type="InterPro" id="IPR039425">
    <property type="entry name" value="RNA_pol_sigma-70-like"/>
</dbReference>
<feature type="domain" description="RNA polymerase sigma factor 70 region 4 type 2" evidence="8">
    <location>
        <begin position="133"/>
        <end position="183"/>
    </location>
</feature>
<comment type="similarity">
    <text evidence="1 6">Belongs to the sigma-70 factor family. ECF subfamily.</text>
</comment>
<dbReference type="PANTHER" id="PTHR43133">
    <property type="entry name" value="RNA POLYMERASE ECF-TYPE SIGMA FACTO"/>
    <property type="match status" value="1"/>
</dbReference>
<evidence type="ECO:0000313" key="10">
    <source>
        <dbReference type="Proteomes" id="UP001275315"/>
    </source>
</evidence>
<evidence type="ECO:0000256" key="6">
    <source>
        <dbReference type="RuleBase" id="RU000716"/>
    </source>
</evidence>
<evidence type="ECO:0000256" key="2">
    <source>
        <dbReference type="ARBA" id="ARBA00023015"/>
    </source>
</evidence>
<proteinExistence type="inferred from homology"/>
<comment type="caution">
    <text evidence="9">The sequence shown here is derived from an EMBL/GenBank/DDBJ whole genome shotgun (WGS) entry which is preliminary data.</text>
</comment>
<evidence type="ECO:0000256" key="3">
    <source>
        <dbReference type="ARBA" id="ARBA00023082"/>
    </source>
</evidence>
<feature type="domain" description="RNA polymerase sigma-70 region 2" evidence="7">
    <location>
        <begin position="31"/>
        <end position="93"/>
    </location>
</feature>
<dbReference type="SUPFAM" id="SSF88946">
    <property type="entry name" value="Sigma2 domain of RNA polymerase sigma factors"/>
    <property type="match status" value="1"/>
</dbReference>
<keyword evidence="5 6" id="KW-0804">Transcription</keyword>
<keyword evidence="2 6" id="KW-0805">Transcription regulation</keyword>
<dbReference type="EMBL" id="JAWDIQ010000002">
    <property type="protein sequence ID" value="MDY0409634.1"/>
    <property type="molecule type" value="Genomic_DNA"/>
</dbReference>
<dbReference type="InterPro" id="IPR013249">
    <property type="entry name" value="RNA_pol_sigma70_r4_t2"/>
</dbReference>
<accession>A0ABU5CUZ2</accession>
<dbReference type="InterPro" id="IPR013325">
    <property type="entry name" value="RNA_pol_sigma_r2"/>
</dbReference>
<dbReference type="Proteomes" id="UP001275315">
    <property type="component" value="Unassembled WGS sequence"/>
</dbReference>
<keyword evidence="10" id="KW-1185">Reference proteome</keyword>
<dbReference type="Gene3D" id="1.10.10.10">
    <property type="entry name" value="Winged helix-like DNA-binding domain superfamily/Winged helix DNA-binding domain"/>
    <property type="match status" value="1"/>
</dbReference>
<name>A0ABU5CUZ2_9BACI</name>
<organism evidence="9 10">
    <name type="scientific">Paracerasibacillus soli</name>
    <dbReference type="NCBI Taxonomy" id="480284"/>
    <lineage>
        <taxon>Bacteria</taxon>
        <taxon>Bacillati</taxon>
        <taxon>Bacillota</taxon>
        <taxon>Bacilli</taxon>
        <taxon>Bacillales</taxon>
        <taxon>Bacillaceae</taxon>
        <taxon>Paracerasibacillus</taxon>
    </lineage>
</organism>
<sequence length="196" mass="22764">MGHSNSMQQSHIDNTILQLDDPVAAIELIMDTYGDEIKRLVYTYMKNFADTDDVTQEVFVTVYQKLHTFHGKSALKSWIYSIAINKCKDHLRSWQNRNQRLKDKLIQFGGSPHKNDVKMPEDYVLEESKSSEMITAIMDLPLKYREVIILFYFKELTTAEMSRILHVKEATVRTRLNRGRSRLKTLISAERGAIHG</sequence>
<dbReference type="RefSeq" id="WP_320380424.1">
    <property type="nucleotide sequence ID" value="NZ_JAWDIQ010000002.1"/>
</dbReference>
<evidence type="ECO:0000256" key="1">
    <source>
        <dbReference type="ARBA" id="ARBA00010641"/>
    </source>
</evidence>
<dbReference type="InterPro" id="IPR007627">
    <property type="entry name" value="RNA_pol_sigma70_r2"/>
</dbReference>